<dbReference type="RefSeq" id="WP_173499659.1">
    <property type="nucleotide sequence ID" value="NZ_JABSOD010000002.1"/>
</dbReference>
<reference evidence="1 2" key="1">
    <citation type="submission" date="2020-06" db="EMBL/GenBank/DDBJ databases">
        <title>Rheinheimera sp. nov., a marine bacterium isolated from coastal.</title>
        <authorList>
            <person name="Yu Q."/>
            <person name="Qi Y."/>
            <person name="Pu J."/>
        </authorList>
    </citation>
    <scope>NUCLEOTIDE SEQUENCE [LARGE SCALE GENOMIC DNA]</scope>
    <source>
        <strain evidence="1 2">YQF-2</strain>
    </source>
</reference>
<dbReference type="Proteomes" id="UP000523161">
    <property type="component" value="Unassembled WGS sequence"/>
</dbReference>
<comment type="caution">
    <text evidence="1">The sequence shown here is derived from an EMBL/GenBank/DDBJ whole genome shotgun (WGS) entry which is preliminary data.</text>
</comment>
<sequence length="111" mass="12949">MKFHDKYLELRDELWMVFEALVRTGAAFPELLGVSYPRGINPSWLNVDTEGNSWFYATALEKNPDYVLHKGEDLVVGANKLIFIDNNRHRHEIEPDILDLYWLSELLDNAN</sequence>
<protein>
    <submittedName>
        <fullName evidence="1">Uncharacterized protein</fullName>
    </submittedName>
</protein>
<evidence type="ECO:0000313" key="2">
    <source>
        <dbReference type="Proteomes" id="UP000523161"/>
    </source>
</evidence>
<proteinExistence type="predicted"/>
<organism evidence="1 2">
    <name type="scientific">Rheinheimera lutimaris</name>
    <dbReference type="NCBI Taxonomy" id="2740584"/>
    <lineage>
        <taxon>Bacteria</taxon>
        <taxon>Pseudomonadati</taxon>
        <taxon>Pseudomonadota</taxon>
        <taxon>Gammaproteobacteria</taxon>
        <taxon>Chromatiales</taxon>
        <taxon>Chromatiaceae</taxon>
        <taxon>Rheinheimera</taxon>
    </lineage>
</organism>
<dbReference type="AlphaFoldDB" id="A0A7Y5ANX7"/>
<evidence type="ECO:0000313" key="1">
    <source>
        <dbReference type="EMBL" id="NRQ41409.1"/>
    </source>
</evidence>
<keyword evidence="2" id="KW-1185">Reference proteome</keyword>
<accession>A0A7Y5ANX7</accession>
<gene>
    <name evidence="1" type="ORF">HRH59_02325</name>
</gene>
<name>A0A7Y5ANX7_9GAMM</name>
<dbReference type="EMBL" id="JABSOD010000002">
    <property type="protein sequence ID" value="NRQ41409.1"/>
    <property type="molecule type" value="Genomic_DNA"/>
</dbReference>